<proteinExistence type="predicted"/>
<dbReference type="PANTHER" id="PTHR35586">
    <property type="entry name" value="SLL1691 PROTEIN"/>
    <property type="match status" value="1"/>
</dbReference>
<evidence type="ECO:0000313" key="2">
    <source>
        <dbReference type="Proteomes" id="UP000679950"/>
    </source>
</evidence>
<dbReference type="RefSeq" id="WP_212966608.1">
    <property type="nucleotide sequence ID" value="NZ_BORB01000023.1"/>
</dbReference>
<keyword evidence="2" id="KW-1185">Reference proteome</keyword>
<name>A0ABQ4KKB0_9BACI</name>
<gene>
    <name evidence="1" type="ORF">J8TS2_27020</name>
</gene>
<evidence type="ECO:0000313" key="1">
    <source>
        <dbReference type="EMBL" id="GIN58383.1"/>
    </source>
</evidence>
<dbReference type="EMBL" id="BORB01000023">
    <property type="protein sequence ID" value="GIN58383.1"/>
    <property type="molecule type" value="Genomic_DNA"/>
</dbReference>
<protein>
    <submittedName>
        <fullName evidence="1">Transposase</fullName>
    </submittedName>
</protein>
<dbReference type="PANTHER" id="PTHR35586:SF1">
    <property type="entry name" value="SLL1691 PROTEIN"/>
    <property type="match status" value="1"/>
</dbReference>
<reference evidence="1 2" key="1">
    <citation type="submission" date="2021-03" db="EMBL/GenBank/DDBJ databases">
        <title>Antimicrobial resistance genes in bacteria isolated from Japanese honey, and their potential for conferring macrolide and lincosamide resistance in the American foulbrood pathogen Paenibacillus larvae.</title>
        <authorList>
            <person name="Okamoto M."/>
            <person name="Kumagai M."/>
            <person name="Kanamori H."/>
            <person name="Takamatsu D."/>
        </authorList>
    </citation>
    <scope>NUCLEOTIDE SEQUENCE [LARGE SCALE GENOMIC DNA]</scope>
    <source>
        <strain evidence="1 2">J8TS2</strain>
    </source>
</reference>
<dbReference type="Proteomes" id="UP000679950">
    <property type="component" value="Unassembled WGS sequence"/>
</dbReference>
<organism evidence="1 2">
    <name type="scientific">Lederbergia ruris</name>
    <dbReference type="NCBI Taxonomy" id="217495"/>
    <lineage>
        <taxon>Bacteria</taxon>
        <taxon>Bacillati</taxon>
        <taxon>Bacillota</taxon>
        <taxon>Bacilli</taxon>
        <taxon>Bacillales</taxon>
        <taxon>Bacillaceae</taxon>
        <taxon>Lederbergia</taxon>
    </lineage>
</organism>
<sequence>MTVLSIVKEKPSSYTKHDQLFKQLIHTFFKEFLEVFFPEVHENIDFHAIRPLSEEVYTDLIEGRTRRLDIVVETKLKGTDVVIIVHVEPQSSAQAYFHERMYQYFSLLYNKYRKPIIPIAVLTYPENWEKKKYMMAFPFFHVLTFNYLTLHLRKQNWRKFVHSDNPAAAALISKMGYTEKERVQVKIEFLKMMTRMKLDPAKQRLIYGFFETYLKLSDEEEEQLMEEIQNLPDAEKIMELPISYEERGKKIGRQEGKQEGKQEVAFQMLKKDLPLDLIVEVTQLDRHEIERLRKLI</sequence>
<comment type="caution">
    <text evidence="1">The sequence shown here is derived from an EMBL/GenBank/DDBJ whole genome shotgun (WGS) entry which is preliminary data.</text>
</comment>
<accession>A0ABQ4KKB0</accession>